<reference evidence="1" key="1">
    <citation type="submission" date="2021-01" db="EMBL/GenBank/DDBJ databases">
        <authorList>
            <person name="Corre E."/>
            <person name="Pelletier E."/>
            <person name="Niang G."/>
            <person name="Scheremetjew M."/>
            <person name="Finn R."/>
            <person name="Kale V."/>
            <person name="Holt S."/>
            <person name="Cochrane G."/>
            <person name="Meng A."/>
            <person name="Brown T."/>
            <person name="Cohen L."/>
        </authorList>
    </citation>
    <scope>NUCLEOTIDE SEQUENCE</scope>
    <source>
        <strain evidence="1">CCMP281</strain>
    </source>
</reference>
<gene>
    <name evidence="1" type="ORF">HERI1096_LOCUS28785</name>
</gene>
<dbReference type="EMBL" id="HBHX01052110">
    <property type="protein sequence ID" value="CAE0131631.1"/>
    <property type="molecule type" value="Transcribed_RNA"/>
</dbReference>
<evidence type="ECO:0000313" key="1">
    <source>
        <dbReference type="EMBL" id="CAE0131631.1"/>
    </source>
</evidence>
<dbReference type="AlphaFoldDB" id="A0A7S3BFW3"/>
<protein>
    <submittedName>
        <fullName evidence="1">Uncharacterized protein</fullName>
    </submittedName>
</protein>
<proteinExistence type="predicted"/>
<accession>A0A7S3BFW3</accession>
<name>A0A7S3BFW3_9EUKA</name>
<organism evidence="1">
    <name type="scientific">Haptolina ericina</name>
    <dbReference type="NCBI Taxonomy" id="156174"/>
    <lineage>
        <taxon>Eukaryota</taxon>
        <taxon>Haptista</taxon>
        <taxon>Haptophyta</taxon>
        <taxon>Prymnesiophyceae</taxon>
        <taxon>Prymnesiales</taxon>
        <taxon>Prymnesiaceae</taxon>
        <taxon>Haptolina</taxon>
    </lineage>
</organism>
<sequence>MLDQPPQPVADSSIGPATRPRARWGFMGSCTRGTGAALLDYARHAENLLNWDVALLLCIGGNDDQGLIARVEMHFGTSRVVRLTKWPKTQALDGLVKRFSVTDLYMLKYGVHEGVISEIARNMVHAVFEARVPHGDRFARISPSVPGDGVPVVPHMVTVQRASGNLRAALGIPPEATVFCRYGGWDTFDIDYVHTTVRAASGLPATFFLFMNTDSSWCRSVTHASLPEAQLPRDPGCSSRVLFLNNTDDPVAKSRFIQTCDAMLHARQSGETFGLAIAEFAVHDRRVITEEPPEMEAGIRPIHVNELGERALYYHDQVSLMALLRGFDRSAPLSNRWGGYRGYSPRHVMSRFNEVFNVNRYPPQGCSAGDRSGCRRATLDYNPSHEHWLRRAGGRRECRHEPVVSVQGTATNCSAKLQKLGRASAPTALYLPIVNCSTRRPAWPTCAHWLAERCNLMCIIGEA</sequence>